<evidence type="ECO:0000313" key="1">
    <source>
        <dbReference type="EMBL" id="GBN25632.1"/>
    </source>
</evidence>
<keyword evidence="2" id="KW-1185">Reference proteome</keyword>
<sequence>MPISRLEYRNVDFNAGTEIAVLFDHLLACKTNGHLVSLKLDWYEPTQHLSSTLNPFLLACKKLNCLDLFMFDTTSGVDVLLESLLENRPESLEKVMTVITYFHN</sequence>
<name>A0A4Y2MGL2_ARAVE</name>
<evidence type="ECO:0000313" key="2">
    <source>
        <dbReference type="Proteomes" id="UP000499080"/>
    </source>
</evidence>
<accession>A0A4Y2MGL2</accession>
<protein>
    <submittedName>
        <fullName evidence="1">Uncharacterized protein</fullName>
    </submittedName>
</protein>
<proteinExistence type="predicted"/>
<gene>
    <name evidence="1" type="ORF">AVEN_121690_1</name>
</gene>
<reference evidence="1 2" key="1">
    <citation type="journal article" date="2019" name="Sci. Rep.">
        <title>Orb-weaving spider Araneus ventricosus genome elucidates the spidroin gene catalogue.</title>
        <authorList>
            <person name="Kono N."/>
            <person name="Nakamura H."/>
            <person name="Ohtoshi R."/>
            <person name="Moran D.A.P."/>
            <person name="Shinohara A."/>
            <person name="Yoshida Y."/>
            <person name="Fujiwara M."/>
            <person name="Mori M."/>
            <person name="Tomita M."/>
            <person name="Arakawa K."/>
        </authorList>
    </citation>
    <scope>NUCLEOTIDE SEQUENCE [LARGE SCALE GENOMIC DNA]</scope>
</reference>
<organism evidence="1 2">
    <name type="scientific">Araneus ventricosus</name>
    <name type="common">Orbweaver spider</name>
    <name type="synonym">Epeira ventricosa</name>
    <dbReference type="NCBI Taxonomy" id="182803"/>
    <lineage>
        <taxon>Eukaryota</taxon>
        <taxon>Metazoa</taxon>
        <taxon>Ecdysozoa</taxon>
        <taxon>Arthropoda</taxon>
        <taxon>Chelicerata</taxon>
        <taxon>Arachnida</taxon>
        <taxon>Araneae</taxon>
        <taxon>Araneomorphae</taxon>
        <taxon>Entelegynae</taxon>
        <taxon>Araneoidea</taxon>
        <taxon>Araneidae</taxon>
        <taxon>Araneus</taxon>
    </lineage>
</organism>
<dbReference type="EMBL" id="BGPR01007268">
    <property type="protein sequence ID" value="GBN25632.1"/>
    <property type="molecule type" value="Genomic_DNA"/>
</dbReference>
<dbReference type="Proteomes" id="UP000499080">
    <property type="component" value="Unassembled WGS sequence"/>
</dbReference>
<dbReference type="AlphaFoldDB" id="A0A4Y2MGL2"/>
<comment type="caution">
    <text evidence="1">The sequence shown here is derived from an EMBL/GenBank/DDBJ whole genome shotgun (WGS) entry which is preliminary data.</text>
</comment>